<name>A0A5F2BXA3_9LEPT</name>
<proteinExistence type="predicted"/>
<keyword evidence="4" id="KW-1185">Reference proteome</keyword>
<reference evidence="3 4" key="2">
    <citation type="journal article" date="2019" name="PLoS Negl. Trop. Dis.">
        <title>Revisiting the worldwide diversity of Leptospira species in the environment.</title>
        <authorList>
            <person name="Vincent A.T."/>
            <person name="Schiettekatte O."/>
            <person name="Bourhy P."/>
            <person name="Veyrier F.J."/>
            <person name="Picardeau M."/>
        </authorList>
    </citation>
    <scope>NUCLEOTIDE SEQUENCE [LARGE SCALE GENOMIC DNA]</scope>
    <source>
        <strain evidence="1 3">201702405</strain>
        <strain evidence="4">201702406</strain>
    </source>
</reference>
<dbReference type="Proteomes" id="UP000298057">
    <property type="component" value="Unassembled WGS sequence"/>
</dbReference>
<evidence type="ECO:0000313" key="1">
    <source>
        <dbReference type="EMBL" id="TGM12304.1"/>
    </source>
</evidence>
<evidence type="ECO:0000313" key="2">
    <source>
        <dbReference type="EMBL" id="TGM14653.1"/>
    </source>
</evidence>
<evidence type="ECO:0000313" key="4">
    <source>
        <dbReference type="Proteomes" id="UP000298057"/>
    </source>
</evidence>
<dbReference type="EMBL" id="RQGU01000130">
    <property type="protein sequence ID" value="TGM14653.1"/>
    <property type="molecule type" value="Genomic_DNA"/>
</dbReference>
<evidence type="ECO:0000313" key="3">
    <source>
        <dbReference type="Proteomes" id="UP000297832"/>
    </source>
</evidence>
<organism evidence="1 3">
    <name type="scientific">Leptospira selangorensis</name>
    <dbReference type="NCBI Taxonomy" id="2484982"/>
    <lineage>
        <taxon>Bacteria</taxon>
        <taxon>Pseudomonadati</taxon>
        <taxon>Spirochaetota</taxon>
        <taxon>Spirochaetia</taxon>
        <taxon>Leptospirales</taxon>
        <taxon>Leptospiraceae</taxon>
        <taxon>Leptospira</taxon>
    </lineage>
</organism>
<comment type="caution">
    <text evidence="1">The sequence shown here is derived from an EMBL/GenBank/DDBJ whole genome shotgun (WGS) entry which is preliminary data.</text>
</comment>
<dbReference type="AlphaFoldDB" id="A0A5F2BXA3"/>
<dbReference type="Proteomes" id="UP000297832">
    <property type="component" value="Unassembled WGS sequence"/>
</dbReference>
<reference evidence="2" key="1">
    <citation type="submission" date="2018-10" db="EMBL/GenBank/DDBJ databases">
        <authorList>
            <person name="Vincent A.T."/>
            <person name="Schiettekatte O."/>
            <person name="Bourhy P."/>
            <person name="Veyrier F.J."/>
            <person name="Picardeau M."/>
        </authorList>
    </citation>
    <scope>NUCLEOTIDE SEQUENCE</scope>
    <source>
        <strain evidence="2">201702406</strain>
    </source>
</reference>
<sequence length="76" mass="8904">MYEEQKIAKFCTETMEHTNTREGSMRGRKNCEYNFLTKAESLTRAKRVGAALPQNGYIRLKFGYTNNLQKKNFSYP</sequence>
<dbReference type="EMBL" id="RQGV01000018">
    <property type="protein sequence ID" value="TGM12304.1"/>
    <property type="molecule type" value="Genomic_DNA"/>
</dbReference>
<dbReference type="RefSeq" id="WP_135628676.1">
    <property type="nucleotide sequence ID" value="NZ_RQGU01000130.1"/>
</dbReference>
<protein>
    <submittedName>
        <fullName evidence="1">Uncharacterized protein</fullName>
    </submittedName>
</protein>
<accession>A0A5F2BXA3</accession>
<gene>
    <name evidence="1" type="ORF">EHQ81_14660</name>
    <name evidence="2" type="ORF">EHQ82_17950</name>
</gene>